<gene>
    <name evidence="2" type="ORF">ACFOUR_13125</name>
</gene>
<evidence type="ECO:0000313" key="2">
    <source>
        <dbReference type="EMBL" id="MFC3959300.1"/>
    </source>
</evidence>
<evidence type="ECO:0000256" key="1">
    <source>
        <dbReference type="SAM" id="MobiDB-lite"/>
    </source>
</evidence>
<dbReference type="RefSeq" id="WP_256532847.1">
    <property type="nucleotide sequence ID" value="NZ_CP101824.1"/>
</dbReference>
<feature type="compositionally biased region" description="Acidic residues" evidence="1">
    <location>
        <begin position="37"/>
        <end position="46"/>
    </location>
</feature>
<dbReference type="EMBL" id="JBHSAQ010000011">
    <property type="protein sequence ID" value="MFC3959300.1"/>
    <property type="molecule type" value="Genomic_DNA"/>
</dbReference>
<sequence>MVSTHRADSEDESEDPAVPEGVIDGIEDIATGRTADADDLDSALDR</sequence>
<evidence type="ECO:0000313" key="3">
    <source>
        <dbReference type="Proteomes" id="UP001595846"/>
    </source>
</evidence>
<dbReference type="GeneID" id="73901955"/>
<feature type="region of interest" description="Disordered" evidence="1">
    <location>
        <begin position="1"/>
        <end position="46"/>
    </location>
</feature>
<organism evidence="2 3">
    <name type="scientific">Halovivax cerinus</name>
    <dbReference type="NCBI Taxonomy" id="1487865"/>
    <lineage>
        <taxon>Archaea</taxon>
        <taxon>Methanobacteriati</taxon>
        <taxon>Methanobacteriota</taxon>
        <taxon>Stenosarchaea group</taxon>
        <taxon>Halobacteria</taxon>
        <taxon>Halobacteriales</taxon>
        <taxon>Natrialbaceae</taxon>
        <taxon>Halovivax</taxon>
    </lineage>
</organism>
<name>A0ABD5NRJ3_9EURY</name>
<keyword evidence="3" id="KW-1185">Reference proteome</keyword>
<proteinExistence type="predicted"/>
<protein>
    <submittedName>
        <fullName evidence="2">Uncharacterized protein</fullName>
    </submittedName>
</protein>
<dbReference type="Proteomes" id="UP001595846">
    <property type="component" value="Unassembled WGS sequence"/>
</dbReference>
<reference evidence="2 3" key="1">
    <citation type="journal article" date="2019" name="Int. J. Syst. Evol. Microbiol.">
        <title>The Global Catalogue of Microorganisms (GCM) 10K type strain sequencing project: providing services to taxonomists for standard genome sequencing and annotation.</title>
        <authorList>
            <consortium name="The Broad Institute Genomics Platform"/>
            <consortium name="The Broad Institute Genome Sequencing Center for Infectious Disease"/>
            <person name="Wu L."/>
            <person name="Ma J."/>
        </authorList>
    </citation>
    <scope>NUCLEOTIDE SEQUENCE [LARGE SCALE GENOMIC DNA]</scope>
    <source>
        <strain evidence="2 3">IBRC-M 10256</strain>
    </source>
</reference>
<dbReference type="AlphaFoldDB" id="A0ABD5NRJ3"/>
<accession>A0ABD5NRJ3</accession>
<comment type="caution">
    <text evidence="2">The sequence shown here is derived from an EMBL/GenBank/DDBJ whole genome shotgun (WGS) entry which is preliminary data.</text>
</comment>